<reference evidence="2 3" key="1">
    <citation type="submission" date="2016-08" db="EMBL/GenBank/DDBJ databases">
        <title>Draft genome sequence of allopolyploid Zygosaccharomyces rouxii.</title>
        <authorList>
            <person name="Watanabe J."/>
            <person name="Uehara K."/>
            <person name="Mogi Y."/>
            <person name="Tsukioka Y."/>
        </authorList>
    </citation>
    <scope>NUCLEOTIDE SEQUENCE [LARGE SCALE GENOMIC DNA]</scope>
    <source>
        <strain evidence="2 3">NBRC 110957</strain>
    </source>
</reference>
<comment type="caution">
    <text evidence="2">The sequence shown here is derived from an EMBL/GenBank/DDBJ whole genome shotgun (WGS) entry which is preliminary data.</text>
</comment>
<organism evidence="2 3">
    <name type="scientific">Zygosaccharomyces rouxii</name>
    <dbReference type="NCBI Taxonomy" id="4956"/>
    <lineage>
        <taxon>Eukaryota</taxon>
        <taxon>Fungi</taxon>
        <taxon>Dikarya</taxon>
        <taxon>Ascomycota</taxon>
        <taxon>Saccharomycotina</taxon>
        <taxon>Saccharomycetes</taxon>
        <taxon>Saccharomycetales</taxon>
        <taxon>Saccharomycetaceae</taxon>
        <taxon>Zygosaccharomyces</taxon>
    </lineage>
</organism>
<dbReference type="InterPro" id="IPR053102">
    <property type="entry name" value="VPS_Associated"/>
</dbReference>
<sequence length="445" mass="51676">MGWVWLSIFINLCLAVFVPWADDDPFVGLEAPQDQKTILPPLVPPNKLDDSNRSLKKNGQIPDYIIDNCPLVHLYSEERYWPSDIAEYVTHFDIKDAQGNNVTDPLETLKLSSLQLNYYYKLFNGTYNNISSRDTFLTSRDDFDKDPKWLLGSRPEYGTGHIKNGPAVLMVVDKGNGWVDAFWFYFYPFNLGPFIMGYGPWGNHVGDWEHSLVRFYRGEPRYIWMSAHGGGSAYRFEAVEKVKKLRRRNGKLTPEIVHRPLIFSASGTHANYASVGQHAHDVPFFFMPLSDFTDRGPMWDPSMNYYAYVFDGEKIIPSSDREESIGVNWLHFRGHWGDKQLPWGDSRQRWCPVQWRYIDGPTGPLDKNLPRMSLCPRFVWWNFWKGCPARRLIKKGEGLDAEKNDLIGDNCGILLYKVKPRWLRSILRILTWRGVLCFVMDYFTG</sequence>
<dbReference type="OMA" id="LMEFFTN"/>
<dbReference type="PANTHER" id="PTHR48220">
    <property type="match status" value="1"/>
</dbReference>
<proteinExistence type="predicted"/>
<accession>A0A1Q3A6P6</accession>
<name>A0A1Q3A6P6_ZYGRO</name>
<keyword evidence="1" id="KW-0732">Signal</keyword>
<dbReference type="PANTHER" id="PTHR48220:SF1">
    <property type="entry name" value="VACUOLAR PROTEIN SORTING-ASSOCIATED PROTEIN 62-RELATED"/>
    <property type="match status" value="1"/>
</dbReference>
<dbReference type="eggNOG" id="ENOG502RJPB">
    <property type="taxonomic scope" value="Eukaryota"/>
</dbReference>
<gene>
    <name evidence="2" type="ORF">ZYGR_0AD05870</name>
</gene>
<evidence type="ECO:0000256" key="1">
    <source>
        <dbReference type="SAM" id="SignalP"/>
    </source>
</evidence>
<dbReference type="GO" id="GO:0000329">
    <property type="term" value="C:fungal-type vacuole membrane"/>
    <property type="evidence" value="ECO:0007669"/>
    <property type="project" value="TreeGrafter"/>
</dbReference>
<dbReference type="GO" id="GO:0006623">
    <property type="term" value="P:protein targeting to vacuole"/>
    <property type="evidence" value="ECO:0007669"/>
    <property type="project" value="TreeGrafter"/>
</dbReference>
<dbReference type="Proteomes" id="UP000187013">
    <property type="component" value="Unassembled WGS sequence"/>
</dbReference>
<dbReference type="OrthoDB" id="188042at2759"/>
<evidence type="ECO:0000313" key="2">
    <source>
        <dbReference type="EMBL" id="GAV51404.1"/>
    </source>
</evidence>
<dbReference type="EMBL" id="BDGX01000030">
    <property type="protein sequence ID" value="GAV51404.1"/>
    <property type="molecule type" value="Genomic_DNA"/>
</dbReference>
<protein>
    <recommendedName>
        <fullName evidence="4">Vacuolar protein sorting-associated protein 62</fullName>
    </recommendedName>
</protein>
<feature type="signal peptide" evidence="1">
    <location>
        <begin position="1"/>
        <end position="15"/>
    </location>
</feature>
<feature type="chain" id="PRO_5012117247" description="Vacuolar protein sorting-associated protein 62" evidence="1">
    <location>
        <begin position="16"/>
        <end position="445"/>
    </location>
</feature>
<evidence type="ECO:0000313" key="3">
    <source>
        <dbReference type="Proteomes" id="UP000187013"/>
    </source>
</evidence>
<evidence type="ECO:0008006" key="4">
    <source>
        <dbReference type="Google" id="ProtNLM"/>
    </source>
</evidence>
<dbReference type="AlphaFoldDB" id="A0A1Q3A6P6"/>